<dbReference type="EMBL" id="UINC01003257">
    <property type="protein sequence ID" value="SVA04725.1"/>
    <property type="molecule type" value="Genomic_DNA"/>
</dbReference>
<feature type="transmembrane region" description="Helical" evidence="1">
    <location>
        <begin position="89"/>
        <end position="109"/>
    </location>
</feature>
<evidence type="ECO:0000313" key="2">
    <source>
        <dbReference type="EMBL" id="SVA04725.1"/>
    </source>
</evidence>
<feature type="transmembrane region" description="Helical" evidence="1">
    <location>
        <begin position="45"/>
        <end position="63"/>
    </location>
</feature>
<name>A0A381SKZ5_9ZZZZ</name>
<keyword evidence="1" id="KW-1133">Transmembrane helix</keyword>
<protein>
    <submittedName>
        <fullName evidence="2">Uncharacterized protein</fullName>
    </submittedName>
</protein>
<proteinExistence type="predicted"/>
<dbReference type="AlphaFoldDB" id="A0A381SKZ5"/>
<gene>
    <name evidence="2" type="ORF">METZ01_LOCUS57579</name>
</gene>
<evidence type="ECO:0000256" key="1">
    <source>
        <dbReference type="SAM" id="Phobius"/>
    </source>
</evidence>
<keyword evidence="1" id="KW-0472">Membrane</keyword>
<organism evidence="2">
    <name type="scientific">marine metagenome</name>
    <dbReference type="NCBI Taxonomy" id="408172"/>
    <lineage>
        <taxon>unclassified sequences</taxon>
        <taxon>metagenomes</taxon>
        <taxon>ecological metagenomes</taxon>
    </lineage>
</organism>
<keyword evidence="1" id="KW-0812">Transmembrane</keyword>
<feature type="transmembrane region" description="Helical" evidence="1">
    <location>
        <begin position="12"/>
        <end position="33"/>
    </location>
</feature>
<accession>A0A381SKZ5</accession>
<reference evidence="2" key="1">
    <citation type="submission" date="2018-05" db="EMBL/GenBank/DDBJ databases">
        <authorList>
            <person name="Lanie J.A."/>
            <person name="Ng W.-L."/>
            <person name="Kazmierczak K.M."/>
            <person name="Andrzejewski T.M."/>
            <person name="Davidsen T.M."/>
            <person name="Wayne K.J."/>
            <person name="Tettelin H."/>
            <person name="Glass J.I."/>
            <person name="Rusch D."/>
            <person name="Podicherti R."/>
            <person name="Tsui H.-C.T."/>
            <person name="Winkler M.E."/>
        </authorList>
    </citation>
    <scope>NUCLEOTIDE SEQUENCE</scope>
</reference>
<sequence length="124" mass="14136">MNFLIRILINGISAYYFVGFLPWWSIIFIPFLLGYLINENYFNHFLSGFIGIGIAWIFLIINLNSGNESIISEKIIQILNVESVNLLTIYSSIIGGCIGGFASITGLSFKRIFIKNKPRKKFNF</sequence>